<gene>
    <name evidence="2" type="ORF">VITISV_002606</name>
</gene>
<dbReference type="OrthoDB" id="1097733at2759"/>
<feature type="compositionally biased region" description="Polar residues" evidence="1">
    <location>
        <begin position="7"/>
        <end position="36"/>
    </location>
</feature>
<dbReference type="ExpressionAtlas" id="A5BE86">
    <property type="expression patterns" value="baseline and differential"/>
</dbReference>
<protein>
    <submittedName>
        <fullName evidence="2">Uncharacterized protein</fullName>
    </submittedName>
</protein>
<evidence type="ECO:0000256" key="1">
    <source>
        <dbReference type="SAM" id="MobiDB-lite"/>
    </source>
</evidence>
<sequence length="158" mass="17729">MKKVDNRQLSQPTGSQISEVLQSDGGNMNSPKEANGNLSKLLGSEVTSMYSRRYLHQFPVNNVQASVDTLVDMMDRGHGIVMPSMHDSCHMLQSLLMTLHSAYVLARLKIHTMLMFKAPCRAIGVAYSLLPMFLAPKKVLKVVLTFTKETSWMRSQAW</sequence>
<evidence type="ECO:0000313" key="2">
    <source>
        <dbReference type="EMBL" id="CAN61276.1"/>
    </source>
</evidence>
<dbReference type="AlphaFoldDB" id="A5BE86"/>
<organism evidence="2">
    <name type="scientific">Vitis vinifera</name>
    <name type="common">Grape</name>
    <dbReference type="NCBI Taxonomy" id="29760"/>
    <lineage>
        <taxon>Eukaryota</taxon>
        <taxon>Viridiplantae</taxon>
        <taxon>Streptophyta</taxon>
        <taxon>Embryophyta</taxon>
        <taxon>Tracheophyta</taxon>
        <taxon>Spermatophyta</taxon>
        <taxon>Magnoliopsida</taxon>
        <taxon>eudicotyledons</taxon>
        <taxon>Gunneridae</taxon>
        <taxon>Pentapetalae</taxon>
        <taxon>rosids</taxon>
        <taxon>Vitales</taxon>
        <taxon>Vitaceae</taxon>
        <taxon>Viteae</taxon>
        <taxon>Vitis</taxon>
    </lineage>
</organism>
<feature type="region of interest" description="Disordered" evidence="1">
    <location>
        <begin position="1"/>
        <end position="36"/>
    </location>
</feature>
<reference evidence="2" key="1">
    <citation type="journal article" date="2007" name="PLoS ONE">
        <title>The first genome sequence of an elite grapevine cultivar (Pinot noir Vitis vinifera L.): coping with a highly heterozygous genome.</title>
        <authorList>
            <person name="Velasco R."/>
            <person name="Zharkikh A."/>
            <person name="Troggio M."/>
            <person name="Cartwright D.A."/>
            <person name="Cestaro A."/>
            <person name="Pruss D."/>
            <person name="Pindo M."/>
            <person name="FitzGerald L.M."/>
            <person name="Vezzulli S."/>
            <person name="Reid J."/>
            <person name="Malacarne G."/>
            <person name="Iliev D."/>
            <person name="Coppola G."/>
            <person name="Wardell B."/>
            <person name="Micheletti D."/>
            <person name="Macalma T."/>
            <person name="Facci M."/>
            <person name="Mitchell J.T."/>
            <person name="Perazzolli M."/>
            <person name="Eldredge G."/>
            <person name="Gatto P."/>
            <person name="Oyzerski R."/>
            <person name="Moretto M."/>
            <person name="Gutin N."/>
            <person name="Stefanini M."/>
            <person name="Chen Y."/>
            <person name="Segala C."/>
            <person name="Davenport C."/>
            <person name="Dematte L."/>
            <person name="Mraz A."/>
            <person name="Battilana J."/>
            <person name="Stormo K."/>
            <person name="Costa F."/>
            <person name="Tao Q."/>
            <person name="Si-Ammour A."/>
            <person name="Harkins T."/>
            <person name="Lackey A."/>
            <person name="Perbost C."/>
            <person name="Taillon B."/>
            <person name="Stella A."/>
            <person name="Solovyev V."/>
            <person name="Fawcett J.A."/>
            <person name="Sterck L."/>
            <person name="Vandepoele K."/>
            <person name="Grando S.M."/>
            <person name="Toppo S."/>
            <person name="Moser C."/>
            <person name="Lanchbury J."/>
            <person name="Bogden R."/>
            <person name="Skolnick M."/>
            <person name="Sgaramella V."/>
            <person name="Bhatnagar S.K."/>
            <person name="Fontana P."/>
            <person name="Gutin A."/>
            <person name="Van de Peer Y."/>
            <person name="Salamini F."/>
            <person name="Viola R."/>
        </authorList>
    </citation>
    <scope>NUCLEOTIDE SEQUENCE</scope>
</reference>
<dbReference type="EMBL" id="AM456388">
    <property type="protein sequence ID" value="CAN61276.1"/>
    <property type="molecule type" value="Genomic_DNA"/>
</dbReference>
<name>A5BE86_VITVI</name>
<proteinExistence type="predicted"/>
<accession>A5BE86</accession>